<dbReference type="Proteomes" id="UP000054018">
    <property type="component" value="Unassembled WGS sequence"/>
</dbReference>
<evidence type="ECO:0000313" key="2">
    <source>
        <dbReference type="Proteomes" id="UP000054018"/>
    </source>
</evidence>
<sequence>MCLRIHPVHERTLTSTSLRKNMGPVTSSVRALTEGTITSYWGTQRPLFPCCSI</sequence>
<proteinExistence type="predicted"/>
<organism evidence="1 2">
    <name type="scientific">Pisolithus microcarpus 441</name>
    <dbReference type="NCBI Taxonomy" id="765257"/>
    <lineage>
        <taxon>Eukaryota</taxon>
        <taxon>Fungi</taxon>
        <taxon>Dikarya</taxon>
        <taxon>Basidiomycota</taxon>
        <taxon>Agaricomycotina</taxon>
        <taxon>Agaricomycetes</taxon>
        <taxon>Agaricomycetidae</taxon>
        <taxon>Boletales</taxon>
        <taxon>Sclerodermatineae</taxon>
        <taxon>Pisolithaceae</taxon>
        <taxon>Pisolithus</taxon>
    </lineage>
</organism>
<keyword evidence="2" id="KW-1185">Reference proteome</keyword>
<accession>A0A0C9ZVS5</accession>
<protein>
    <submittedName>
        <fullName evidence="1">Uncharacterized protein</fullName>
    </submittedName>
</protein>
<reference evidence="1 2" key="1">
    <citation type="submission" date="2014-04" db="EMBL/GenBank/DDBJ databases">
        <authorList>
            <consortium name="DOE Joint Genome Institute"/>
            <person name="Kuo A."/>
            <person name="Kohler A."/>
            <person name="Costa M.D."/>
            <person name="Nagy L.G."/>
            <person name="Floudas D."/>
            <person name="Copeland A."/>
            <person name="Barry K.W."/>
            <person name="Cichocki N."/>
            <person name="Veneault-Fourrey C."/>
            <person name="LaButti K."/>
            <person name="Lindquist E.A."/>
            <person name="Lipzen A."/>
            <person name="Lundell T."/>
            <person name="Morin E."/>
            <person name="Murat C."/>
            <person name="Sun H."/>
            <person name="Tunlid A."/>
            <person name="Henrissat B."/>
            <person name="Grigoriev I.V."/>
            <person name="Hibbett D.S."/>
            <person name="Martin F."/>
            <person name="Nordberg H.P."/>
            <person name="Cantor M.N."/>
            <person name="Hua S.X."/>
        </authorList>
    </citation>
    <scope>NUCLEOTIDE SEQUENCE [LARGE SCALE GENOMIC DNA]</scope>
    <source>
        <strain evidence="1 2">441</strain>
    </source>
</reference>
<reference evidence="2" key="2">
    <citation type="submission" date="2015-01" db="EMBL/GenBank/DDBJ databases">
        <title>Evolutionary Origins and Diversification of the Mycorrhizal Mutualists.</title>
        <authorList>
            <consortium name="DOE Joint Genome Institute"/>
            <consortium name="Mycorrhizal Genomics Consortium"/>
            <person name="Kohler A."/>
            <person name="Kuo A."/>
            <person name="Nagy L.G."/>
            <person name="Floudas D."/>
            <person name="Copeland A."/>
            <person name="Barry K.W."/>
            <person name="Cichocki N."/>
            <person name="Veneault-Fourrey C."/>
            <person name="LaButti K."/>
            <person name="Lindquist E.A."/>
            <person name="Lipzen A."/>
            <person name="Lundell T."/>
            <person name="Morin E."/>
            <person name="Murat C."/>
            <person name="Riley R."/>
            <person name="Ohm R."/>
            <person name="Sun H."/>
            <person name="Tunlid A."/>
            <person name="Henrissat B."/>
            <person name="Grigoriev I.V."/>
            <person name="Hibbett D.S."/>
            <person name="Martin F."/>
        </authorList>
    </citation>
    <scope>NUCLEOTIDE SEQUENCE [LARGE SCALE GENOMIC DNA]</scope>
    <source>
        <strain evidence="2">441</strain>
    </source>
</reference>
<dbReference type="EMBL" id="KN833702">
    <property type="protein sequence ID" value="KIK26327.1"/>
    <property type="molecule type" value="Genomic_DNA"/>
</dbReference>
<name>A0A0C9ZVS5_9AGAM</name>
<dbReference type="HOGENOM" id="CLU_3069576_0_0_1"/>
<dbReference type="AlphaFoldDB" id="A0A0C9ZVS5"/>
<evidence type="ECO:0000313" key="1">
    <source>
        <dbReference type="EMBL" id="KIK26327.1"/>
    </source>
</evidence>
<gene>
    <name evidence="1" type="ORF">PISMIDRAFT_676132</name>
</gene>